<reference evidence="3 4" key="1">
    <citation type="journal article" date="2019" name="Nat. Med.">
        <title>A library of human gut bacterial isolates paired with longitudinal multiomics data enables mechanistic microbiome research.</title>
        <authorList>
            <person name="Poyet M."/>
            <person name="Groussin M."/>
            <person name="Gibbons S.M."/>
            <person name="Avila-Pacheco J."/>
            <person name="Jiang X."/>
            <person name="Kearney S.M."/>
            <person name="Perrotta A.R."/>
            <person name="Berdy B."/>
            <person name="Zhao S."/>
            <person name="Lieberman T.D."/>
            <person name="Swanson P.K."/>
            <person name="Smith M."/>
            <person name="Roesemann S."/>
            <person name="Alexander J.E."/>
            <person name="Rich S.A."/>
            <person name="Livny J."/>
            <person name="Vlamakis H."/>
            <person name="Clish C."/>
            <person name="Bullock K."/>
            <person name="Deik A."/>
            <person name="Scott J."/>
            <person name="Pierce K.A."/>
            <person name="Xavier R.J."/>
            <person name="Alm E.J."/>
        </authorList>
    </citation>
    <scope>NUCLEOTIDE SEQUENCE [LARGE SCALE GENOMIC DNA]</scope>
    <source>
        <strain evidence="3 4">BIOML-A73</strain>
    </source>
</reference>
<dbReference type="AlphaFoldDB" id="A0A4Q5DJT1"/>
<comment type="caution">
    <text evidence="3">The sequence shown here is derived from an EMBL/GenBank/DDBJ whole genome shotgun (WGS) entry which is preliminary data.</text>
</comment>
<accession>A0A4Q5DJT1</accession>
<evidence type="ECO:0000313" key="3">
    <source>
        <dbReference type="EMBL" id="KAB6080018.1"/>
    </source>
</evidence>
<dbReference type="Proteomes" id="UP000474077">
    <property type="component" value="Unassembled WGS sequence"/>
</dbReference>
<sequence>MKQPDTAALRERLANYTPEDELEQDKQELDGLTQEVNCQLIEFRNLLKEINALKEELHGIHGSLKHTVQRERTAFNALVAAKDSADNIMDGINRAIVKAEQHTVIRAKIGTDELAKVHQCTADHIKTEEELLEKHCKKMAKRLQSNEGIWLSTPWLIFVVIVLSVSYLAVILWAIYKR</sequence>
<name>A0A4Q5DJT1_9BACE</name>
<evidence type="ECO:0000313" key="4">
    <source>
        <dbReference type="Proteomes" id="UP000474077"/>
    </source>
</evidence>
<feature type="transmembrane region" description="Helical" evidence="2">
    <location>
        <begin position="155"/>
        <end position="176"/>
    </location>
</feature>
<dbReference type="EMBL" id="WDER01000059">
    <property type="protein sequence ID" value="KAB6080018.1"/>
    <property type="molecule type" value="Genomic_DNA"/>
</dbReference>
<keyword evidence="2" id="KW-0472">Membrane</keyword>
<evidence type="ECO:0000256" key="2">
    <source>
        <dbReference type="SAM" id="Phobius"/>
    </source>
</evidence>
<keyword evidence="2" id="KW-0812">Transmembrane</keyword>
<keyword evidence="2" id="KW-1133">Transmembrane helix</keyword>
<feature type="region of interest" description="Disordered" evidence="1">
    <location>
        <begin position="1"/>
        <end position="23"/>
    </location>
</feature>
<gene>
    <name evidence="3" type="ORF">GA560_17990</name>
</gene>
<proteinExistence type="predicted"/>
<evidence type="ECO:0000256" key="1">
    <source>
        <dbReference type="SAM" id="MobiDB-lite"/>
    </source>
</evidence>
<organism evidence="3 4">
    <name type="scientific">Bacteroides xylanisolvens</name>
    <dbReference type="NCBI Taxonomy" id="371601"/>
    <lineage>
        <taxon>Bacteria</taxon>
        <taxon>Pseudomonadati</taxon>
        <taxon>Bacteroidota</taxon>
        <taxon>Bacteroidia</taxon>
        <taxon>Bacteroidales</taxon>
        <taxon>Bacteroidaceae</taxon>
        <taxon>Bacteroides</taxon>
    </lineage>
</organism>
<dbReference type="RefSeq" id="WP_008665475.1">
    <property type="nucleotide sequence ID" value="NZ_RCXZ01000012.1"/>
</dbReference>
<protein>
    <submittedName>
        <fullName evidence="3">Uncharacterized protein</fullName>
    </submittedName>
</protein>